<dbReference type="AlphaFoldDB" id="A0A919UHI0"/>
<keyword evidence="2" id="KW-1185">Reference proteome</keyword>
<organism evidence="1 2">
    <name type="scientific">Dactylosporangium siamense</name>
    <dbReference type="NCBI Taxonomy" id="685454"/>
    <lineage>
        <taxon>Bacteria</taxon>
        <taxon>Bacillati</taxon>
        <taxon>Actinomycetota</taxon>
        <taxon>Actinomycetes</taxon>
        <taxon>Micromonosporales</taxon>
        <taxon>Micromonosporaceae</taxon>
        <taxon>Dactylosporangium</taxon>
    </lineage>
</organism>
<evidence type="ECO:0000313" key="2">
    <source>
        <dbReference type="Proteomes" id="UP000660611"/>
    </source>
</evidence>
<dbReference type="Proteomes" id="UP000660611">
    <property type="component" value="Unassembled WGS sequence"/>
</dbReference>
<dbReference type="RefSeq" id="WP_203854012.1">
    <property type="nucleotide sequence ID" value="NZ_BAAAVW010000003.1"/>
</dbReference>
<gene>
    <name evidence="1" type="ORF">Dsi01nite_104620</name>
</gene>
<name>A0A919UHI0_9ACTN</name>
<comment type="caution">
    <text evidence="1">The sequence shown here is derived from an EMBL/GenBank/DDBJ whole genome shotgun (WGS) entry which is preliminary data.</text>
</comment>
<sequence>MTTEDMPGAAIERAVEEAYAAFESERYDRAGELLAAVAAVVAPEFAKPFWFDAALCALDGWARDRPDARSWTDLHPA</sequence>
<dbReference type="EMBL" id="BONQ01000179">
    <property type="protein sequence ID" value="GIG52421.1"/>
    <property type="molecule type" value="Genomic_DNA"/>
</dbReference>
<evidence type="ECO:0000313" key="1">
    <source>
        <dbReference type="EMBL" id="GIG52421.1"/>
    </source>
</evidence>
<protein>
    <submittedName>
        <fullName evidence="1">Uncharacterized protein</fullName>
    </submittedName>
</protein>
<accession>A0A919UHI0</accession>
<proteinExistence type="predicted"/>
<reference evidence="1" key="1">
    <citation type="submission" date="2021-01" db="EMBL/GenBank/DDBJ databases">
        <title>Whole genome shotgun sequence of Dactylosporangium siamense NBRC 106093.</title>
        <authorList>
            <person name="Komaki H."/>
            <person name="Tamura T."/>
        </authorList>
    </citation>
    <scope>NUCLEOTIDE SEQUENCE</scope>
    <source>
        <strain evidence="1">NBRC 106093</strain>
    </source>
</reference>